<evidence type="ECO:0000313" key="3">
    <source>
        <dbReference type="Proteomes" id="UP000275408"/>
    </source>
</evidence>
<feature type="signal peptide" evidence="1">
    <location>
        <begin position="1"/>
        <end position="17"/>
    </location>
</feature>
<gene>
    <name evidence="2" type="ORF">pdam_00024871</name>
</gene>
<proteinExistence type="predicted"/>
<sequence>MALLYCLLAIQNLIVASQQLILDSACTGHGDLNLAAQQTSTSFSPVLGIFPTYRILVRIHMHQRNFPEAFFRRHLKMGRESIDNLLTLLRGYVQ</sequence>
<dbReference type="AlphaFoldDB" id="A0A3M6TZU4"/>
<name>A0A3M6TZU4_POCDA</name>
<evidence type="ECO:0000313" key="2">
    <source>
        <dbReference type="EMBL" id="RMX46933.1"/>
    </source>
</evidence>
<keyword evidence="3" id="KW-1185">Reference proteome</keyword>
<organism evidence="2 3">
    <name type="scientific">Pocillopora damicornis</name>
    <name type="common">Cauliflower coral</name>
    <name type="synonym">Millepora damicornis</name>
    <dbReference type="NCBI Taxonomy" id="46731"/>
    <lineage>
        <taxon>Eukaryota</taxon>
        <taxon>Metazoa</taxon>
        <taxon>Cnidaria</taxon>
        <taxon>Anthozoa</taxon>
        <taxon>Hexacorallia</taxon>
        <taxon>Scleractinia</taxon>
        <taxon>Astrocoeniina</taxon>
        <taxon>Pocilloporidae</taxon>
        <taxon>Pocillopora</taxon>
    </lineage>
</organism>
<reference evidence="2 3" key="1">
    <citation type="journal article" date="2018" name="Sci. Rep.">
        <title>Comparative analysis of the Pocillopora damicornis genome highlights role of immune system in coral evolution.</title>
        <authorList>
            <person name="Cunning R."/>
            <person name="Bay R.A."/>
            <person name="Gillette P."/>
            <person name="Baker A.C."/>
            <person name="Traylor-Knowles N."/>
        </authorList>
    </citation>
    <scope>NUCLEOTIDE SEQUENCE [LARGE SCALE GENOMIC DNA]</scope>
    <source>
        <strain evidence="2">RSMAS</strain>
        <tissue evidence="2">Whole animal</tissue>
    </source>
</reference>
<evidence type="ECO:0000256" key="1">
    <source>
        <dbReference type="SAM" id="SignalP"/>
    </source>
</evidence>
<feature type="chain" id="PRO_5018269463" description="Secreted protein" evidence="1">
    <location>
        <begin position="18"/>
        <end position="94"/>
    </location>
</feature>
<evidence type="ECO:0008006" key="4">
    <source>
        <dbReference type="Google" id="ProtNLM"/>
    </source>
</evidence>
<dbReference type="Proteomes" id="UP000275408">
    <property type="component" value="Unassembled WGS sequence"/>
</dbReference>
<accession>A0A3M6TZU4</accession>
<comment type="caution">
    <text evidence="2">The sequence shown here is derived from an EMBL/GenBank/DDBJ whole genome shotgun (WGS) entry which is preliminary data.</text>
</comment>
<keyword evidence="1" id="KW-0732">Signal</keyword>
<protein>
    <recommendedName>
        <fullName evidence="4">Secreted protein</fullName>
    </recommendedName>
</protein>
<dbReference type="EMBL" id="RCHS01002516">
    <property type="protein sequence ID" value="RMX46933.1"/>
    <property type="molecule type" value="Genomic_DNA"/>
</dbReference>